<evidence type="ECO:0000313" key="1">
    <source>
        <dbReference type="EMBL" id="CUN01380.1"/>
    </source>
</evidence>
<dbReference type="RefSeq" id="WP_055072988.1">
    <property type="nucleotide sequence ID" value="NZ_CYXY01000011.1"/>
</dbReference>
<organism evidence="1 2">
    <name type="scientific">Anaerostipes hadrus</name>
    <dbReference type="NCBI Taxonomy" id="649756"/>
    <lineage>
        <taxon>Bacteria</taxon>
        <taxon>Bacillati</taxon>
        <taxon>Bacillota</taxon>
        <taxon>Clostridia</taxon>
        <taxon>Lachnospirales</taxon>
        <taxon>Lachnospiraceae</taxon>
        <taxon>Anaerostipes</taxon>
    </lineage>
</organism>
<sequence length="275" mass="32232">MIYEGILPKHDYAFGKIMEDKETCKRFIEQTLDIKIRDLVYLEKQKTLDPAIDVKGIRLDVFVEDDQNTVYNIEMQSANHDALPKRSRYYQGVMDVESLNRGGSYKDLPKCFVIFVCSFDPFGKRHMKYTFTNQCEEVSNLALDDGTTKIFLNTKGKIYNVSKELQDALRYLEKPIIKEDSLQLSKMIEAQFRKAMSDQKWRQDVKAMEIRYQELLQEGRIEGRAEGRTEGRNDREMEIVLGMIEEGASDEMILKYLKISKERLEQIKKNQKVHV</sequence>
<dbReference type="Proteomes" id="UP000095553">
    <property type="component" value="Unassembled WGS sequence"/>
</dbReference>
<name>A0A173TG29_ANAHA</name>
<reference evidence="1 2" key="1">
    <citation type="submission" date="2015-09" db="EMBL/GenBank/DDBJ databases">
        <authorList>
            <consortium name="Pathogen Informatics"/>
        </authorList>
    </citation>
    <scope>NUCLEOTIDE SEQUENCE [LARGE SCALE GENOMIC DNA]</scope>
    <source>
        <strain evidence="1 2">2789STDY5834959</strain>
    </source>
</reference>
<dbReference type="Pfam" id="PF12784">
    <property type="entry name" value="PDDEXK_2"/>
    <property type="match status" value="1"/>
</dbReference>
<protein>
    <submittedName>
        <fullName evidence="1">PD-(D/E)XK nuclease family transposase</fullName>
    </submittedName>
</protein>
<dbReference type="AlphaFoldDB" id="A0A173TG29"/>
<evidence type="ECO:0000313" key="2">
    <source>
        <dbReference type="Proteomes" id="UP000095553"/>
    </source>
</evidence>
<dbReference type="InterPro" id="IPR010106">
    <property type="entry name" value="RpnA"/>
</dbReference>
<accession>A0A173TG29</accession>
<proteinExistence type="predicted"/>
<dbReference type="EMBL" id="CYXY01000011">
    <property type="protein sequence ID" value="CUN01380.1"/>
    <property type="molecule type" value="Genomic_DNA"/>
</dbReference>
<gene>
    <name evidence="1" type="ORF">ERS852571_01979</name>
</gene>
<dbReference type="NCBIfam" id="TIGR01784">
    <property type="entry name" value="T_den_put_tspse"/>
    <property type="match status" value="1"/>
</dbReference>